<organism evidence="2 3">
    <name type="scientific">Stachybotrys elegans</name>
    <dbReference type="NCBI Taxonomy" id="80388"/>
    <lineage>
        <taxon>Eukaryota</taxon>
        <taxon>Fungi</taxon>
        <taxon>Dikarya</taxon>
        <taxon>Ascomycota</taxon>
        <taxon>Pezizomycotina</taxon>
        <taxon>Sordariomycetes</taxon>
        <taxon>Hypocreomycetidae</taxon>
        <taxon>Hypocreales</taxon>
        <taxon>Stachybotryaceae</taxon>
        <taxon>Stachybotrys</taxon>
    </lineage>
</organism>
<dbReference type="AlphaFoldDB" id="A0A8K0STZ0"/>
<name>A0A8K0STZ0_9HYPO</name>
<evidence type="ECO:0000313" key="3">
    <source>
        <dbReference type="Proteomes" id="UP000813444"/>
    </source>
</evidence>
<accession>A0A8K0STZ0</accession>
<keyword evidence="3" id="KW-1185">Reference proteome</keyword>
<keyword evidence="1" id="KW-0732">Signal</keyword>
<sequence>MFIQALIGLAALLAFSPTADAQTLCTYQEYVCGARLLTDGYTPAQLRTAYDANPGPVITDDQLEQVLFRCTDTAGLVIANSYCIVACAALGTFEADQCIM</sequence>
<feature type="chain" id="PRO_5035479898" evidence="1">
    <location>
        <begin position="22"/>
        <end position="100"/>
    </location>
</feature>
<evidence type="ECO:0000256" key="1">
    <source>
        <dbReference type="SAM" id="SignalP"/>
    </source>
</evidence>
<comment type="caution">
    <text evidence="2">The sequence shown here is derived from an EMBL/GenBank/DDBJ whole genome shotgun (WGS) entry which is preliminary data.</text>
</comment>
<protein>
    <submittedName>
        <fullName evidence="2">Uncharacterized protein</fullName>
    </submittedName>
</protein>
<dbReference type="EMBL" id="JAGPNK010000008">
    <property type="protein sequence ID" value="KAH7316929.1"/>
    <property type="molecule type" value="Genomic_DNA"/>
</dbReference>
<gene>
    <name evidence="2" type="ORF">B0I35DRAFT_461494</name>
</gene>
<dbReference type="OrthoDB" id="5130291at2759"/>
<evidence type="ECO:0000313" key="2">
    <source>
        <dbReference type="EMBL" id="KAH7316929.1"/>
    </source>
</evidence>
<dbReference type="Proteomes" id="UP000813444">
    <property type="component" value="Unassembled WGS sequence"/>
</dbReference>
<reference evidence="2" key="1">
    <citation type="journal article" date="2021" name="Nat. Commun.">
        <title>Genetic determinants of endophytism in the Arabidopsis root mycobiome.</title>
        <authorList>
            <person name="Mesny F."/>
            <person name="Miyauchi S."/>
            <person name="Thiergart T."/>
            <person name="Pickel B."/>
            <person name="Atanasova L."/>
            <person name="Karlsson M."/>
            <person name="Huettel B."/>
            <person name="Barry K.W."/>
            <person name="Haridas S."/>
            <person name="Chen C."/>
            <person name="Bauer D."/>
            <person name="Andreopoulos W."/>
            <person name="Pangilinan J."/>
            <person name="LaButti K."/>
            <person name="Riley R."/>
            <person name="Lipzen A."/>
            <person name="Clum A."/>
            <person name="Drula E."/>
            <person name="Henrissat B."/>
            <person name="Kohler A."/>
            <person name="Grigoriev I.V."/>
            <person name="Martin F.M."/>
            <person name="Hacquard S."/>
        </authorList>
    </citation>
    <scope>NUCLEOTIDE SEQUENCE</scope>
    <source>
        <strain evidence="2">MPI-CAGE-CH-0235</strain>
    </source>
</reference>
<proteinExistence type="predicted"/>
<feature type="signal peptide" evidence="1">
    <location>
        <begin position="1"/>
        <end position="21"/>
    </location>
</feature>